<dbReference type="RefSeq" id="WP_188953024.1">
    <property type="nucleotide sequence ID" value="NZ_BMIB01000003.1"/>
</dbReference>
<reference evidence="4" key="1">
    <citation type="journal article" date="2014" name="Int. J. Syst. Evol. Microbiol.">
        <title>Complete genome sequence of Corynebacterium casei LMG S-19264T (=DSM 44701T), isolated from a smear-ripened cheese.</title>
        <authorList>
            <consortium name="US DOE Joint Genome Institute (JGI-PGF)"/>
            <person name="Walter F."/>
            <person name="Albersmeier A."/>
            <person name="Kalinowski J."/>
            <person name="Ruckert C."/>
        </authorList>
    </citation>
    <scope>NUCLEOTIDE SEQUENCE</scope>
    <source>
        <strain evidence="4">CGMCC 1.15290</strain>
    </source>
</reference>
<dbReference type="AlphaFoldDB" id="A0A917IYP7"/>
<accession>A0A917IYP7</accession>
<name>A0A917IYP7_9BACT</name>
<feature type="chain" id="PRO_5037839132" description="Peptidase A2 domain-containing protein" evidence="2">
    <location>
        <begin position="19"/>
        <end position="373"/>
    </location>
</feature>
<dbReference type="EMBL" id="BMIB01000003">
    <property type="protein sequence ID" value="GGH69466.1"/>
    <property type="molecule type" value="Genomic_DNA"/>
</dbReference>
<dbReference type="Proteomes" id="UP000627292">
    <property type="component" value="Unassembled WGS sequence"/>
</dbReference>
<dbReference type="InterPro" id="IPR001995">
    <property type="entry name" value="Peptidase_A2_cat"/>
</dbReference>
<dbReference type="InterPro" id="IPR021109">
    <property type="entry name" value="Peptidase_aspartic_dom_sf"/>
</dbReference>
<organism evidence="4 5">
    <name type="scientific">Filimonas zeae</name>
    <dbReference type="NCBI Taxonomy" id="1737353"/>
    <lineage>
        <taxon>Bacteria</taxon>
        <taxon>Pseudomonadati</taxon>
        <taxon>Bacteroidota</taxon>
        <taxon>Chitinophagia</taxon>
        <taxon>Chitinophagales</taxon>
        <taxon>Chitinophagaceae</taxon>
        <taxon>Filimonas</taxon>
    </lineage>
</organism>
<dbReference type="PROSITE" id="PS50175">
    <property type="entry name" value="ASP_PROT_RETROV"/>
    <property type="match status" value="1"/>
</dbReference>
<evidence type="ECO:0000259" key="3">
    <source>
        <dbReference type="PROSITE" id="PS50175"/>
    </source>
</evidence>
<gene>
    <name evidence="4" type="ORF">GCM10011379_26800</name>
</gene>
<proteinExistence type="predicted"/>
<feature type="domain" description="Peptidase A2" evidence="3">
    <location>
        <begin position="256"/>
        <end position="342"/>
    </location>
</feature>
<feature type="signal peptide" evidence="2">
    <location>
        <begin position="1"/>
        <end position="18"/>
    </location>
</feature>
<dbReference type="GO" id="GO:0004190">
    <property type="term" value="F:aspartic-type endopeptidase activity"/>
    <property type="evidence" value="ECO:0007669"/>
    <property type="project" value="InterPro"/>
</dbReference>
<dbReference type="GO" id="GO:0006508">
    <property type="term" value="P:proteolysis"/>
    <property type="evidence" value="ECO:0007669"/>
    <property type="project" value="InterPro"/>
</dbReference>
<evidence type="ECO:0000313" key="4">
    <source>
        <dbReference type="EMBL" id="GGH69466.1"/>
    </source>
</evidence>
<dbReference type="Gene3D" id="2.40.70.10">
    <property type="entry name" value="Acid Proteases"/>
    <property type="match status" value="1"/>
</dbReference>
<dbReference type="SUPFAM" id="SSF50630">
    <property type="entry name" value="Acid proteases"/>
    <property type="match status" value="1"/>
</dbReference>
<protein>
    <recommendedName>
        <fullName evidence="3">Peptidase A2 domain-containing protein</fullName>
    </recommendedName>
</protein>
<keyword evidence="5" id="KW-1185">Reference proteome</keyword>
<reference evidence="4" key="2">
    <citation type="submission" date="2020-09" db="EMBL/GenBank/DDBJ databases">
        <authorList>
            <person name="Sun Q."/>
            <person name="Zhou Y."/>
        </authorList>
    </citation>
    <scope>NUCLEOTIDE SEQUENCE</scope>
    <source>
        <strain evidence="4">CGMCC 1.15290</strain>
    </source>
</reference>
<keyword evidence="2" id="KW-0732">Signal</keyword>
<keyword evidence="1" id="KW-0378">Hydrolase</keyword>
<evidence type="ECO:0000256" key="1">
    <source>
        <dbReference type="ARBA" id="ARBA00022801"/>
    </source>
</evidence>
<evidence type="ECO:0000313" key="5">
    <source>
        <dbReference type="Proteomes" id="UP000627292"/>
    </source>
</evidence>
<comment type="caution">
    <text evidence="4">The sequence shown here is derived from an EMBL/GenBank/DDBJ whole genome shotgun (WGS) entry which is preliminary data.</text>
</comment>
<evidence type="ECO:0000256" key="2">
    <source>
        <dbReference type="SAM" id="SignalP"/>
    </source>
</evidence>
<sequence>MKPTLLLITTLLAGATAAQQPLPVIKASSPNIAINDGGFYDAGAWTLSPKVRPDVYTADRTRQTKWVTFYTDIDSIRVKVEPGTRFNFVILYNGKDSCFTQIASAIPPQTPNTAAVTATDTIPFTVTAHSAIHAKALVNNKDTLNLHFDVGSFDFRFLRNIKTRIGKVNTLQMGTRTWNNPDVLATGNTAREMDGRFGWNLFEGKTVEIDYDHNRLLIHSQSPAHTKGYQRLKLDFIRSFVCVKGKFQLDNKDYEGSFLLDTGSDQAVILDSNWAGSRAAFGTLPLIRTAVLTDPRGVKYESRIVKAPRFALGKSTLHDVPAYILAGKSPVGFEINYLGNDLLKRFNTILDFKNDYLYLKPNKLFSGAWKERA</sequence>